<evidence type="ECO:0000256" key="3">
    <source>
        <dbReference type="SAM" id="SignalP"/>
    </source>
</evidence>
<accession>A0A917WF60</accession>
<evidence type="ECO:0000256" key="2">
    <source>
        <dbReference type="SAM" id="MobiDB-lite"/>
    </source>
</evidence>
<evidence type="ECO:0000256" key="1">
    <source>
        <dbReference type="ARBA" id="ARBA00022729"/>
    </source>
</evidence>
<dbReference type="RefSeq" id="WP_036539970.1">
    <property type="nucleotide sequence ID" value="NZ_BMLF01000001.1"/>
</dbReference>
<name>A0A917WF60_9RHOB</name>
<dbReference type="EMBL" id="BMLF01000001">
    <property type="protein sequence ID" value="GGL97695.1"/>
    <property type="molecule type" value="Genomic_DNA"/>
</dbReference>
<dbReference type="Gene3D" id="2.50.20.10">
    <property type="entry name" value="Lipoprotein localisation LolA/LolB/LppX"/>
    <property type="match status" value="1"/>
</dbReference>
<feature type="signal peptide" evidence="3">
    <location>
        <begin position="1"/>
        <end position="21"/>
    </location>
</feature>
<dbReference type="SUPFAM" id="SSF89392">
    <property type="entry name" value="Prokaryotic lipoproteins and lipoprotein localization factors"/>
    <property type="match status" value="1"/>
</dbReference>
<feature type="chain" id="PRO_5038138406" evidence="3">
    <location>
        <begin position="22"/>
        <end position="202"/>
    </location>
</feature>
<dbReference type="AlphaFoldDB" id="A0A917WF60"/>
<keyword evidence="5" id="KW-1185">Reference proteome</keyword>
<feature type="compositionally biased region" description="Polar residues" evidence="2">
    <location>
        <begin position="123"/>
        <end position="135"/>
    </location>
</feature>
<evidence type="ECO:0000313" key="4">
    <source>
        <dbReference type="EMBL" id="GGL97695.1"/>
    </source>
</evidence>
<evidence type="ECO:0000313" key="5">
    <source>
        <dbReference type="Proteomes" id="UP000649829"/>
    </source>
</evidence>
<dbReference type="Pfam" id="PF03548">
    <property type="entry name" value="LolA"/>
    <property type="match status" value="1"/>
</dbReference>
<reference evidence="4" key="2">
    <citation type="submission" date="2020-09" db="EMBL/GenBank/DDBJ databases">
        <authorList>
            <person name="Sun Q."/>
            <person name="Zhou Y."/>
        </authorList>
    </citation>
    <scope>NUCLEOTIDE SEQUENCE</scope>
    <source>
        <strain evidence="4">CGMCC 1.6293</strain>
    </source>
</reference>
<keyword evidence="1 3" id="KW-0732">Signal</keyword>
<sequence length="202" mass="21784">MLKRLALAPVLTLAMALPAMAEKLPLGDISSYLNGLKTAQAKFTQVNDDGSLSTGTLYIKRPGRVRFEYDPPEESLVMAGGNTVAIFDPKSNSGPATYPLARTPLSIILAANVDLGRARMVTGHSSDGKTTTVTAQDPDHPEYGNIQMVFTDSPTELRQWVITDDSGARTTVVLGDLRSGVSIPDSHFNIEMAKARKAPERR</sequence>
<protein>
    <submittedName>
        <fullName evidence="4">Outer-membrane lipoprotein carrier protein</fullName>
    </submittedName>
</protein>
<dbReference type="PANTHER" id="PTHR35869">
    <property type="entry name" value="OUTER-MEMBRANE LIPOPROTEIN CARRIER PROTEIN"/>
    <property type="match status" value="1"/>
</dbReference>
<proteinExistence type="predicted"/>
<feature type="region of interest" description="Disordered" evidence="2">
    <location>
        <begin position="122"/>
        <end position="143"/>
    </location>
</feature>
<reference evidence="4" key="1">
    <citation type="journal article" date="2014" name="Int. J. Syst. Evol. Microbiol.">
        <title>Complete genome sequence of Corynebacterium casei LMG S-19264T (=DSM 44701T), isolated from a smear-ripened cheese.</title>
        <authorList>
            <consortium name="US DOE Joint Genome Institute (JGI-PGF)"/>
            <person name="Walter F."/>
            <person name="Albersmeier A."/>
            <person name="Kalinowski J."/>
            <person name="Ruckert C."/>
        </authorList>
    </citation>
    <scope>NUCLEOTIDE SEQUENCE</scope>
    <source>
        <strain evidence="4">CGMCC 1.6293</strain>
    </source>
</reference>
<keyword evidence="4" id="KW-0449">Lipoprotein</keyword>
<organism evidence="4 5">
    <name type="scientific">Pseudooceanicola nanhaiensis</name>
    <dbReference type="NCBI Taxonomy" id="375761"/>
    <lineage>
        <taxon>Bacteria</taxon>
        <taxon>Pseudomonadati</taxon>
        <taxon>Pseudomonadota</taxon>
        <taxon>Alphaproteobacteria</taxon>
        <taxon>Rhodobacterales</taxon>
        <taxon>Paracoccaceae</taxon>
        <taxon>Pseudooceanicola</taxon>
    </lineage>
</organism>
<dbReference type="InterPro" id="IPR029046">
    <property type="entry name" value="LolA/LolB/LppX"/>
</dbReference>
<dbReference type="InterPro" id="IPR004564">
    <property type="entry name" value="OM_lipoprot_carrier_LolA-like"/>
</dbReference>
<comment type="caution">
    <text evidence="4">The sequence shown here is derived from an EMBL/GenBank/DDBJ whole genome shotgun (WGS) entry which is preliminary data.</text>
</comment>
<dbReference type="PANTHER" id="PTHR35869:SF1">
    <property type="entry name" value="OUTER-MEMBRANE LIPOPROTEIN CARRIER PROTEIN"/>
    <property type="match status" value="1"/>
</dbReference>
<gene>
    <name evidence="4" type="ORF">GCM10011534_19680</name>
</gene>
<dbReference type="Proteomes" id="UP000649829">
    <property type="component" value="Unassembled WGS sequence"/>
</dbReference>
<dbReference type="CDD" id="cd16325">
    <property type="entry name" value="LolA"/>
    <property type="match status" value="1"/>
</dbReference>